<comment type="caution">
    <text evidence="2">The sequence shown here is derived from an EMBL/GenBank/DDBJ whole genome shotgun (WGS) entry which is preliminary data.</text>
</comment>
<evidence type="ECO:0000313" key="2">
    <source>
        <dbReference type="EMBL" id="GAA0159959.1"/>
    </source>
</evidence>
<evidence type="ECO:0000313" key="3">
    <source>
        <dbReference type="Proteomes" id="UP001454036"/>
    </source>
</evidence>
<dbReference type="EMBL" id="BAABME010020281">
    <property type="protein sequence ID" value="GAA0159959.1"/>
    <property type="molecule type" value="Genomic_DNA"/>
</dbReference>
<dbReference type="InterPro" id="IPR015955">
    <property type="entry name" value="Lactate_DH/Glyco_Ohase_4_C"/>
</dbReference>
<gene>
    <name evidence="2" type="ORF">LIER_38953</name>
</gene>
<keyword evidence="1" id="KW-0812">Transmembrane</keyword>
<proteinExistence type="predicted"/>
<sequence>MAPERRHAPLQEVKLEGRNHGATMANRRVCAGESHDCCTVNIYVSNNIQGVNNSIMFGSEVRMGDPGVSLVLKDLGFDTEHQKSIKKSFCGSLITYSLALAFLFAMFFLLLLLFLAP</sequence>
<evidence type="ECO:0000256" key="1">
    <source>
        <dbReference type="SAM" id="Phobius"/>
    </source>
</evidence>
<accession>A0AAV3Q7E0</accession>
<dbReference type="Proteomes" id="UP001454036">
    <property type="component" value="Unassembled WGS sequence"/>
</dbReference>
<dbReference type="SUPFAM" id="SSF56327">
    <property type="entry name" value="LDH C-terminal domain-like"/>
    <property type="match status" value="1"/>
</dbReference>
<keyword evidence="1" id="KW-1133">Transmembrane helix</keyword>
<keyword evidence="3" id="KW-1185">Reference proteome</keyword>
<dbReference type="GO" id="GO:0016616">
    <property type="term" value="F:oxidoreductase activity, acting on the CH-OH group of donors, NAD or NADP as acceptor"/>
    <property type="evidence" value="ECO:0007669"/>
    <property type="project" value="InterPro"/>
</dbReference>
<reference evidence="2 3" key="1">
    <citation type="submission" date="2024-01" db="EMBL/GenBank/DDBJ databases">
        <title>The complete chloroplast genome sequence of Lithospermum erythrorhizon: insights into the phylogenetic relationship among Boraginaceae species and the maternal lineages of purple gromwells.</title>
        <authorList>
            <person name="Okada T."/>
            <person name="Watanabe K."/>
        </authorList>
    </citation>
    <scope>NUCLEOTIDE SEQUENCE [LARGE SCALE GENOMIC DNA]</scope>
</reference>
<keyword evidence="1" id="KW-0472">Membrane</keyword>
<name>A0AAV3Q7E0_LITER</name>
<protein>
    <submittedName>
        <fullName evidence="2">Uncharacterized protein</fullName>
    </submittedName>
</protein>
<organism evidence="2 3">
    <name type="scientific">Lithospermum erythrorhizon</name>
    <name type="common">Purple gromwell</name>
    <name type="synonym">Lithospermum officinale var. erythrorhizon</name>
    <dbReference type="NCBI Taxonomy" id="34254"/>
    <lineage>
        <taxon>Eukaryota</taxon>
        <taxon>Viridiplantae</taxon>
        <taxon>Streptophyta</taxon>
        <taxon>Embryophyta</taxon>
        <taxon>Tracheophyta</taxon>
        <taxon>Spermatophyta</taxon>
        <taxon>Magnoliopsida</taxon>
        <taxon>eudicotyledons</taxon>
        <taxon>Gunneridae</taxon>
        <taxon>Pentapetalae</taxon>
        <taxon>asterids</taxon>
        <taxon>lamiids</taxon>
        <taxon>Boraginales</taxon>
        <taxon>Boraginaceae</taxon>
        <taxon>Boraginoideae</taxon>
        <taxon>Lithospermeae</taxon>
        <taxon>Lithospermum</taxon>
    </lineage>
</organism>
<dbReference type="AlphaFoldDB" id="A0AAV3Q7E0"/>
<feature type="transmembrane region" description="Helical" evidence="1">
    <location>
        <begin position="93"/>
        <end position="116"/>
    </location>
</feature>